<dbReference type="GO" id="GO:0070888">
    <property type="term" value="F:E-box binding"/>
    <property type="evidence" value="ECO:0007669"/>
    <property type="project" value="TreeGrafter"/>
</dbReference>
<feature type="region of interest" description="Disordered" evidence="1">
    <location>
        <begin position="148"/>
        <end position="180"/>
    </location>
</feature>
<organism evidence="2">
    <name type="scientific">Anopheles atroparvus</name>
    <name type="common">European mosquito</name>
    <dbReference type="NCBI Taxonomy" id="41427"/>
    <lineage>
        <taxon>Eukaryota</taxon>
        <taxon>Metazoa</taxon>
        <taxon>Ecdysozoa</taxon>
        <taxon>Arthropoda</taxon>
        <taxon>Hexapoda</taxon>
        <taxon>Insecta</taxon>
        <taxon>Pterygota</taxon>
        <taxon>Neoptera</taxon>
        <taxon>Endopterygota</taxon>
        <taxon>Diptera</taxon>
        <taxon>Nematocera</taxon>
        <taxon>Culicoidea</taxon>
        <taxon>Culicidae</taxon>
        <taxon>Anophelinae</taxon>
        <taxon>Anopheles</taxon>
    </lineage>
</organism>
<dbReference type="Pfam" id="PF00010">
    <property type="entry name" value="HLH"/>
    <property type="match status" value="1"/>
</dbReference>
<feature type="compositionally biased region" description="Low complexity" evidence="1">
    <location>
        <begin position="200"/>
        <end position="221"/>
    </location>
</feature>
<dbReference type="EnsemblMetazoa" id="AATE009934-RA">
    <property type="protein sequence ID" value="AATE009934-PA.1"/>
    <property type="gene ID" value="AATE009934"/>
</dbReference>
<dbReference type="SMART" id="SM00353">
    <property type="entry name" value="HLH"/>
    <property type="match status" value="1"/>
</dbReference>
<feature type="compositionally biased region" description="Low complexity" evidence="1">
    <location>
        <begin position="302"/>
        <end position="317"/>
    </location>
</feature>
<dbReference type="STRING" id="41427.A0A182J257"/>
<feature type="compositionally biased region" description="Low complexity" evidence="1">
    <location>
        <begin position="325"/>
        <end position="360"/>
    </location>
</feature>
<sequence>MARQATYGLPQSAECSSSPPPPVLQRNVKALADRAPSHLARRRNSVRATMRHNNIESISAITYNQRPSTEASMADANNNHGIAGSPYGALGALAADGAGTLPSEIKKDEKYSLRQRQSRRTTQDALVASGGGRGGATVKAAAAAAAIAKEKATPKEKPKPKAAPLSKYRRKTANARERSRMREINSAFENLRRAVPVAVAGPSGASSPVSSPQCASSAASSEKLTKITTLRLAMKYIRILSDMLHGDGGGGGENNNDRDTVNHNEIEREVMQKGLLLMEGGYLSSPAVSPVRAPAEPVKPASTKSSSSSGNTTSGSSPRKRTQTKRTSSSRAKKSTSSSSSSSTSSSTRSTARTRALASSLAAEKIPESQLQLQTPAPSLLADPTRPDPLGMDVDLGSVLESDNDSLILSEPCLSPLTAGSVTGGLKSHGFGCPGSQSVVPNDSLEFGLFLESDADSLQLSEPCLSPLGHLDSLNPFNELLHTGFNEQTALELYL</sequence>
<dbReference type="PANTHER" id="PTHR19290:SF147">
    <property type="entry name" value="HELIX-LOOP-HELIX PROTEIN DELILAH"/>
    <property type="match status" value="1"/>
</dbReference>
<dbReference type="GO" id="GO:0003700">
    <property type="term" value="F:DNA-binding transcription factor activity"/>
    <property type="evidence" value="ECO:0007669"/>
    <property type="project" value="TreeGrafter"/>
</dbReference>
<dbReference type="InterPro" id="IPR050359">
    <property type="entry name" value="bHLH_transcription_factors"/>
</dbReference>
<dbReference type="PANTHER" id="PTHR19290">
    <property type="entry name" value="BASIC HELIX-LOOP-HELIX PROTEIN NEUROGENIN-RELATED"/>
    <property type="match status" value="1"/>
</dbReference>
<feature type="compositionally biased region" description="Basic and acidic residues" evidence="1">
    <location>
        <begin position="148"/>
        <end position="159"/>
    </location>
</feature>
<evidence type="ECO:0000313" key="2">
    <source>
        <dbReference type="EnsemblMetazoa" id="AATE009934-PA.1"/>
    </source>
</evidence>
<dbReference type="Gene3D" id="4.10.280.10">
    <property type="entry name" value="Helix-loop-helix DNA-binding domain"/>
    <property type="match status" value="1"/>
</dbReference>
<dbReference type="InterPro" id="IPR036638">
    <property type="entry name" value="HLH_DNA-bd_sf"/>
</dbReference>
<feature type="region of interest" description="Disordered" evidence="1">
    <location>
        <begin position="106"/>
        <end position="134"/>
    </location>
</feature>
<dbReference type="GO" id="GO:0009653">
    <property type="term" value="P:anatomical structure morphogenesis"/>
    <property type="evidence" value="ECO:0007669"/>
    <property type="project" value="TreeGrafter"/>
</dbReference>
<dbReference type="GO" id="GO:0046983">
    <property type="term" value="F:protein dimerization activity"/>
    <property type="evidence" value="ECO:0007669"/>
    <property type="project" value="InterPro"/>
</dbReference>
<dbReference type="PROSITE" id="PS50888">
    <property type="entry name" value="BHLH"/>
    <property type="match status" value="1"/>
</dbReference>
<dbReference type="GO" id="GO:0045944">
    <property type="term" value="P:positive regulation of transcription by RNA polymerase II"/>
    <property type="evidence" value="ECO:0007669"/>
    <property type="project" value="TreeGrafter"/>
</dbReference>
<protein>
    <submittedName>
        <fullName evidence="2">Uncharacterized protein</fullName>
    </submittedName>
</protein>
<dbReference type="VEuPathDB" id="VectorBase:AATE009934"/>
<reference evidence="2" key="1">
    <citation type="submission" date="2022-08" db="UniProtKB">
        <authorList>
            <consortium name="EnsemblMetazoa"/>
        </authorList>
    </citation>
    <scope>IDENTIFICATION</scope>
    <source>
        <strain evidence="2">EBRO</strain>
    </source>
</reference>
<feature type="region of interest" description="Disordered" evidence="1">
    <location>
        <begin position="287"/>
        <end position="389"/>
    </location>
</feature>
<evidence type="ECO:0000256" key="1">
    <source>
        <dbReference type="SAM" id="MobiDB-lite"/>
    </source>
</evidence>
<feature type="region of interest" description="Disordered" evidence="1">
    <location>
        <begin position="200"/>
        <end position="222"/>
    </location>
</feature>
<dbReference type="AlphaFoldDB" id="A0A182J257"/>
<dbReference type="SUPFAM" id="SSF47459">
    <property type="entry name" value="HLH, helix-loop-helix DNA-binding domain"/>
    <property type="match status" value="1"/>
</dbReference>
<name>A0A182J257_ANOAO</name>
<dbReference type="CDD" id="cd11431">
    <property type="entry name" value="bHLH_TS_taxi_Dei"/>
    <property type="match status" value="1"/>
</dbReference>
<feature type="region of interest" description="Disordered" evidence="1">
    <location>
        <begin position="1"/>
        <end position="24"/>
    </location>
</feature>
<accession>A0A182J257</accession>
<dbReference type="InterPro" id="IPR011598">
    <property type="entry name" value="bHLH_dom"/>
</dbReference>
<dbReference type="GO" id="GO:0005634">
    <property type="term" value="C:nucleus"/>
    <property type="evidence" value="ECO:0007669"/>
    <property type="project" value="TreeGrafter"/>
</dbReference>
<proteinExistence type="predicted"/>